<feature type="transmembrane region" description="Helical" evidence="6">
    <location>
        <begin position="216"/>
        <end position="236"/>
    </location>
</feature>
<evidence type="ECO:0000256" key="1">
    <source>
        <dbReference type="ARBA" id="ARBA00004651"/>
    </source>
</evidence>
<dbReference type="InterPro" id="IPR001851">
    <property type="entry name" value="ABC_transp_permease"/>
</dbReference>
<dbReference type="OrthoDB" id="9799990at2"/>
<gene>
    <name evidence="7" type="ORF">AWB80_01279</name>
</gene>
<feature type="transmembrane region" description="Helical" evidence="6">
    <location>
        <begin position="125"/>
        <end position="146"/>
    </location>
</feature>
<feature type="transmembrane region" description="Helical" evidence="6">
    <location>
        <begin position="298"/>
        <end position="314"/>
    </location>
</feature>
<keyword evidence="5 6" id="KW-0472">Membrane</keyword>
<evidence type="ECO:0000256" key="4">
    <source>
        <dbReference type="ARBA" id="ARBA00022989"/>
    </source>
</evidence>
<feature type="transmembrane region" description="Helical" evidence="6">
    <location>
        <begin position="101"/>
        <end position="119"/>
    </location>
</feature>
<name>A0A157ZTU9_9BURK</name>
<dbReference type="CDD" id="cd06579">
    <property type="entry name" value="TM_PBP1_transp_AraH_like"/>
    <property type="match status" value="1"/>
</dbReference>
<feature type="transmembrane region" description="Helical" evidence="6">
    <location>
        <begin position="167"/>
        <end position="188"/>
    </location>
</feature>
<evidence type="ECO:0000313" key="7">
    <source>
        <dbReference type="EMBL" id="SAK48899.1"/>
    </source>
</evidence>
<reference evidence="7" key="1">
    <citation type="submission" date="2016-01" db="EMBL/GenBank/DDBJ databases">
        <authorList>
            <person name="Peeters C."/>
        </authorList>
    </citation>
    <scope>NUCLEOTIDE SEQUENCE [LARGE SCALE GENOMIC DNA]</scope>
    <source>
        <strain evidence="7">LMG 29323</strain>
    </source>
</reference>
<evidence type="ECO:0000256" key="3">
    <source>
        <dbReference type="ARBA" id="ARBA00022692"/>
    </source>
</evidence>
<dbReference type="Pfam" id="PF02653">
    <property type="entry name" value="BPD_transp_2"/>
    <property type="match status" value="1"/>
</dbReference>
<evidence type="ECO:0000256" key="6">
    <source>
        <dbReference type="SAM" id="Phobius"/>
    </source>
</evidence>
<dbReference type="AlphaFoldDB" id="A0A157ZTU9"/>
<comment type="caution">
    <text evidence="7">The sequence shown here is derived from an EMBL/GenBank/DDBJ whole genome shotgun (WGS) entry which is preliminary data.</text>
</comment>
<keyword evidence="3 6" id="KW-0812">Transmembrane</keyword>
<proteinExistence type="predicted"/>
<keyword evidence="8" id="KW-1185">Reference proteome</keyword>
<keyword evidence="2" id="KW-1003">Cell membrane</keyword>
<dbReference type="Proteomes" id="UP000054911">
    <property type="component" value="Unassembled WGS sequence"/>
</dbReference>
<dbReference type="PANTHER" id="PTHR32196:SF72">
    <property type="entry name" value="RIBOSE IMPORT PERMEASE PROTEIN RBSC"/>
    <property type="match status" value="1"/>
</dbReference>
<accession>A0A157ZTU9</accession>
<sequence>MSTLQTPATMSRLGRMTWLLDLTLFLVLILLWVALSVATPNFLTEENITNLMRQVSFWAIIAIGQTFVMITAGIDLSVGAVVGLSSVVVSMLIKSGMPISAAILLTLLIGVVIGAFHGFCTTKLGLPPFITTLATLTSLRGFTLLITRGEPVAGLPMAFTSFARGSFLGVPTLFWTVLVVAVPGYFLLHRSKWGRYLFAVGSNKEAVRLSGVNVTLVIYVAYIVSAVCAALVGILVASRLSIGMATTGEGWELQSIASAVIGGASLFGSVGNIQGPIIGAALLTTLSQGANLLNIDPFWQRIVTGMLIIAIVFLDQMRRKGR</sequence>
<feature type="transmembrane region" description="Helical" evidence="6">
    <location>
        <begin position="57"/>
        <end position="89"/>
    </location>
</feature>
<dbReference type="STRING" id="1777141.AWB80_01279"/>
<organism evidence="7 8">
    <name type="scientific">Caballeronia pedi</name>
    <dbReference type="NCBI Taxonomy" id="1777141"/>
    <lineage>
        <taxon>Bacteria</taxon>
        <taxon>Pseudomonadati</taxon>
        <taxon>Pseudomonadota</taxon>
        <taxon>Betaproteobacteria</taxon>
        <taxon>Burkholderiales</taxon>
        <taxon>Burkholderiaceae</taxon>
        <taxon>Caballeronia</taxon>
    </lineage>
</organism>
<keyword evidence="4 6" id="KW-1133">Transmembrane helix</keyword>
<comment type="subcellular location">
    <subcellularLocation>
        <location evidence="1">Cell membrane</location>
        <topology evidence="1">Multi-pass membrane protein</topology>
    </subcellularLocation>
</comment>
<dbReference type="GO" id="GO:0022857">
    <property type="term" value="F:transmembrane transporter activity"/>
    <property type="evidence" value="ECO:0007669"/>
    <property type="project" value="InterPro"/>
</dbReference>
<evidence type="ECO:0000256" key="2">
    <source>
        <dbReference type="ARBA" id="ARBA00022475"/>
    </source>
</evidence>
<evidence type="ECO:0000313" key="8">
    <source>
        <dbReference type="Proteomes" id="UP000054911"/>
    </source>
</evidence>
<dbReference type="GO" id="GO:0005886">
    <property type="term" value="C:plasma membrane"/>
    <property type="evidence" value="ECO:0007669"/>
    <property type="project" value="UniProtKB-SubCell"/>
</dbReference>
<dbReference type="PANTHER" id="PTHR32196">
    <property type="entry name" value="ABC TRANSPORTER PERMEASE PROTEIN YPHD-RELATED-RELATED"/>
    <property type="match status" value="1"/>
</dbReference>
<protein>
    <submittedName>
        <fullName evidence="7">Inner-membrane translocator</fullName>
    </submittedName>
</protein>
<dbReference type="EMBL" id="FCOE02000003">
    <property type="protein sequence ID" value="SAK48899.1"/>
    <property type="molecule type" value="Genomic_DNA"/>
</dbReference>
<evidence type="ECO:0000256" key="5">
    <source>
        <dbReference type="ARBA" id="ARBA00023136"/>
    </source>
</evidence>